<dbReference type="SUPFAM" id="SSF81301">
    <property type="entry name" value="Nucleotidyltransferase"/>
    <property type="match status" value="1"/>
</dbReference>
<keyword evidence="2 8" id="KW-0808">Transferase</keyword>
<name>A0ABS0S9G3_9HYPH</name>
<evidence type="ECO:0000256" key="6">
    <source>
        <dbReference type="ARBA" id="ARBA00022741"/>
    </source>
</evidence>
<evidence type="ECO:0000256" key="8">
    <source>
        <dbReference type="RuleBase" id="RU003953"/>
    </source>
</evidence>
<dbReference type="Pfam" id="PF01743">
    <property type="entry name" value="PolyA_pol"/>
    <property type="match status" value="1"/>
</dbReference>
<evidence type="ECO:0000256" key="7">
    <source>
        <dbReference type="ARBA" id="ARBA00022842"/>
    </source>
</evidence>
<dbReference type="CDD" id="cd05398">
    <property type="entry name" value="NT_ClassII-CCAase"/>
    <property type="match status" value="1"/>
</dbReference>
<evidence type="ECO:0000256" key="1">
    <source>
        <dbReference type="ARBA" id="ARBA00001946"/>
    </source>
</evidence>
<dbReference type="InterPro" id="IPR043519">
    <property type="entry name" value="NT_sf"/>
</dbReference>
<evidence type="ECO:0000256" key="4">
    <source>
        <dbReference type="ARBA" id="ARBA00022695"/>
    </source>
</evidence>
<evidence type="ECO:0000256" key="5">
    <source>
        <dbReference type="ARBA" id="ARBA00022723"/>
    </source>
</evidence>
<gene>
    <name evidence="11" type="ORF">IOD40_04480</name>
</gene>
<accession>A0ABS0S9G3</accession>
<organism evidence="11 12">
    <name type="scientific">Aquamicrobium zhengzhouense</name>
    <dbReference type="NCBI Taxonomy" id="2781738"/>
    <lineage>
        <taxon>Bacteria</taxon>
        <taxon>Pseudomonadati</taxon>
        <taxon>Pseudomonadota</taxon>
        <taxon>Alphaproteobacteria</taxon>
        <taxon>Hyphomicrobiales</taxon>
        <taxon>Phyllobacteriaceae</taxon>
        <taxon>Aquamicrobium</taxon>
    </lineage>
</organism>
<evidence type="ECO:0000256" key="2">
    <source>
        <dbReference type="ARBA" id="ARBA00022679"/>
    </source>
</evidence>
<reference evidence="11 12" key="1">
    <citation type="submission" date="2020-10" db="EMBL/GenBank/DDBJ databases">
        <title>Aquamicrobium zhengzhouensis sp. nov., a exopolysaccharide producing bacterium isolated from farmland soil.</title>
        <authorList>
            <person name="Wang X."/>
        </authorList>
    </citation>
    <scope>NUCLEOTIDE SEQUENCE [LARGE SCALE GENOMIC DNA]</scope>
    <source>
        <strain evidence="12">cd-1</strain>
    </source>
</reference>
<keyword evidence="5" id="KW-0479">Metal-binding</keyword>
<protein>
    <submittedName>
        <fullName evidence="11">CCA tRNA nucleotidyltransferase</fullName>
    </submittedName>
</protein>
<keyword evidence="8" id="KW-0694">RNA-binding</keyword>
<dbReference type="EMBL" id="JADGMQ010000002">
    <property type="protein sequence ID" value="MBI1619919.1"/>
    <property type="molecule type" value="Genomic_DNA"/>
</dbReference>
<dbReference type="InterPro" id="IPR002646">
    <property type="entry name" value="PolA_pol_head_dom"/>
</dbReference>
<comment type="cofactor">
    <cofactor evidence="1">
        <name>Mg(2+)</name>
        <dbReference type="ChEBI" id="CHEBI:18420"/>
    </cofactor>
</comment>
<evidence type="ECO:0000256" key="3">
    <source>
        <dbReference type="ARBA" id="ARBA00022694"/>
    </source>
</evidence>
<keyword evidence="3" id="KW-0819">tRNA processing</keyword>
<evidence type="ECO:0000313" key="12">
    <source>
        <dbReference type="Proteomes" id="UP000601789"/>
    </source>
</evidence>
<evidence type="ECO:0000259" key="10">
    <source>
        <dbReference type="Pfam" id="PF12627"/>
    </source>
</evidence>
<dbReference type="PANTHER" id="PTHR46173:SF1">
    <property type="entry name" value="CCA TRNA NUCLEOTIDYLTRANSFERASE 1, MITOCHONDRIAL"/>
    <property type="match status" value="1"/>
</dbReference>
<dbReference type="Proteomes" id="UP000601789">
    <property type="component" value="Unassembled WGS sequence"/>
</dbReference>
<feature type="domain" description="Poly A polymerase head" evidence="9">
    <location>
        <begin position="32"/>
        <end position="154"/>
    </location>
</feature>
<proteinExistence type="inferred from homology"/>
<keyword evidence="4" id="KW-0548">Nucleotidyltransferase</keyword>
<dbReference type="RefSeq" id="WP_198474738.1">
    <property type="nucleotide sequence ID" value="NZ_JADGMQ010000002.1"/>
</dbReference>
<keyword evidence="7" id="KW-0460">Magnesium</keyword>
<sequence>MSGVSIAAQAEWLADAGLQRVLKALSADGEEARIAGGAVRNAVLGERVTDIDIATTNVPDETERRAREAGFRTVPTGKEHGTITVIAEGRAYEVTTLRADIETDGRHARVVFGKDWKRDAERRDFTINALYAKADGEVVDLVGGLADLESRTLRFIGDADARIREDYLRILRFFRFFAWYGKGRPDADGIRASARLKDGLERLSAERVWAELKRLLSAPDPSRALLWMRQAGVLTKILPESEKWGIDAIHGLVAAETDLAWPQDPMLRLASILPPDRAKLQGLAERLRMSKADAARLEGWAVATPVAPATSELALSKQLYGTDVGGVAYRLKLALASARVRAQQEDSALIEAGGFSRQLKYLENWEKPIFPVGGTDLLELGAQPGKALGDVLKSIEKEWIDSGFRTGRDDLLKRAAELIRQS</sequence>
<keyword evidence="12" id="KW-1185">Reference proteome</keyword>
<comment type="caution">
    <text evidence="11">The sequence shown here is derived from an EMBL/GenBank/DDBJ whole genome shotgun (WGS) entry which is preliminary data.</text>
</comment>
<feature type="domain" description="tRNA nucleotidyltransferase/poly(A) polymerase RNA and SrmB- binding" evidence="10">
    <location>
        <begin position="193"/>
        <end position="241"/>
    </location>
</feature>
<dbReference type="SUPFAM" id="SSF81891">
    <property type="entry name" value="Poly A polymerase C-terminal region-like"/>
    <property type="match status" value="1"/>
</dbReference>
<dbReference type="Gene3D" id="3.30.460.10">
    <property type="entry name" value="Beta Polymerase, domain 2"/>
    <property type="match status" value="1"/>
</dbReference>
<dbReference type="PANTHER" id="PTHR46173">
    <property type="entry name" value="CCA TRNA NUCLEOTIDYLTRANSFERASE 1, MITOCHONDRIAL"/>
    <property type="match status" value="1"/>
</dbReference>
<dbReference type="InterPro" id="IPR032828">
    <property type="entry name" value="PolyA_RNA-bd"/>
</dbReference>
<dbReference type="Gene3D" id="1.10.3090.10">
    <property type="entry name" value="cca-adding enzyme, domain 2"/>
    <property type="match status" value="1"/>
</dbReference>
<dbReference type="Pfam" id="PF12627">
    <property type="entry name" value="PolyA_pol_RNAbd"/>
    <property type="match status" value="1"/>
</dbReference>
<evidence type="ECO:0000313" key="11">
    <source>
        <dbReference type="EMBL" id="MBI1619919.1"/>
    </source>
</evidence>
<dbReference type="InterPro" id="IPR050264">
    <property type="entry name" value="Bact_CCA-adding_enz_type3_sf"/>
</dbReference>
<comment type="similarity">
    <text evidence="8">Belongs to the tRNA nucleotidyltransferase/poly(A) polymerase family.</text>
</comment>
<keyword evidence="6" id="KW-0547">Nucleotide-binding</keyword>
<evidence type="ECO:0000259" key="9">
    <source>
        <dbReference type="Pfam" id="PF01743"/>
    </source>
</evidence>